<organism evidence="7 8">
    <name type="scientific">Vibrio maritimus</name>
    <dbReference type="NCBI Taxonomy" id="990268"/>
    <lineage>
        <taxon>Bacteria</taxon>
        <taxon>Pseudomonadati</taxon>
        <taxon>Pseudomonadota</taxon>
        <taxon>Gammaproteobacteria</taxon>
        <taxon>Vibrionales</taxon>
        <taxon>Vibrionaceae</taxon>
        <taxon>Vibrio</taxon>
    </lineage>
</organism>
<reference evidence="7 8" key="1">
    <citation type="submission" date="2014-09" db="EMBL/GenBank/DDBJ databases">
        <title>Vibrio maritimus JCM 19235. (C45) whole genome shotgun sequence.</title>
        <authorList>
            <person name="Sawabe T."/>
            <person name="Meirelles P."/>
            <person name="Nakanishi M."/>
            <person name="Sayaka M."/>
            <person name="Hattori M."/>
            <person name="Ohkuma M."/>
        </authorList>
    </citation>
    <scope>NUCLEOTIDE SEQUENCE [LARGE SCALE GENOMIC DNA]</scope>
    <source>
        <strain evidence="8">JCM19235</strain>
    </source>
</reference>
<dbReference type="InterPro" id="IPR002528">
    <property type="entry name" value="MATE_fam"/>
</dbReference>
<feature type="transmembrane region" description="Helical" evidence="6">
    <location>
        <begin position="314"/>
        <end position="333"/>
    </location>
</feature>
<comment type="caution">
    <text evidence="7">The sequence shown here is derived from an EMBL/GenBank/DDBJ whole genome shotgun (WGS) entry which is preliminary data.</text>
</comment>
<feature type="transmembrane region" description="Helical" evidence="6">
    <location>
        <begin position="408"/>
        <end position="426"/>
    </location>
</feature>
<keyword evidence="4 6" id="KW-1133">Transmembrane helix</keyword>
<feature type="transmembrane region" description="Helical" evidence="6">
    <location>
        <begin position="12"/>
        <end position="35"/>
    </location>
</feature>
<gene>
    <name evidence="7" type="ORF">JCM19235_4363</name>
</gene>
<comment type="similarity">
    <text evidence="2">Belongs to the multi antimicrobial extrusion (MATE) (TC 2.A.66.1) family.</text>
</comment>
<dbReference type="EMBL" id="BBMR01000005">
    <property type="protein sequence ID" value="GAL20163.1"/>
    <property type="molecule type" value="Genomic_DNA"/>
</dbReference>
<evidence type="ECO:0000256" key="6">
    <source>
        <dbReference type="SAM" id="Phobius"/>
    </source>
</evidence>
<evidence type="ECO:0000256" key="4">
    <source>
        <dbReference type="ARBA" id="ARBA00022989"/>
    </source>
</evidence>
<keyword evidence="8" id="KW-1185">Reference proteome</keyword>
<dbReference type="GO" id="GO:0042910">
    <property type="term" value="F:xenobiotic transmembrane transporter activity"/>
    <property type="evidence" value="ECO:0007669"/>
    <property type="project" value="InterPro"/>
</dbReference>
<protein>
    <submittedName>
        <fullName evidence="7">DNA-damage-inducible protein</fullName>
    </submittedName>
</protein>
<feature type="transmembrane region" description="Helical" evidence="6">
    <location>
        <begin position="269"/>
        <end position="293"/>
    </location>
</feature>
<keyword evidence="3 6" id="KW-0812">Transmembrane</keyword>
<feature type="transmembrane region" description="Helical" evidence="6">
    <location>
        <begin position="353"/>
        <end position="371"/>
    </location>
</feature>
<dbReference type="GO" id="GO:0005886">
    <property type="term" value="C:plasma membrane"/>
    <property type="evidence" value="ECO:0007669"/>
    <property type="project" value="TreeGrafter"/>
</dbReference>
<dbReference type="OrthoDB" id="9789527at2"/>
<feature type="transmembrane region" description="Helical" evidence="6">
    <location>
        <begin position="127"/>
        <end position="151"/>
    </location>
</feature>
<dbReference type="AlphaFoldDB" id="A0A090S035"/>
<evidence type="ECO:0000313" key="8">
    <source>
        <dbReference type="Proteomes" id="UP000029228"/>
    </source>
</evidence>
<evidence type="ECO:0000256" key="1">
    <source>
        <dbReference type="ARBA" id="ARBA00004141"/>
    </source>
</evidence>
<dbReference type="GO" id="GO:0015297">
    <property type="term" value="F:antiporter activity"/>
    <property type="evidence" value="ECO:0007669"/>
    <property type="project" value="InterPro"/>
</dbReference>
<feature type="transmembrane region" description="Helical" evidence="6">
    <location>
        <begin position="383"/>
        <end position="402"/>
    </location>
</feature>
<feature type="transmembrane region" description="Helical" evidence="6">
    <location>
        <begin position="228"/>
        <end position="249"/>
    </location>
</feature>
<accession>A0A090S035</accession>
<evidence type="ECO:0000256" key="3">
    <source>
        <dbReference type="ARBA" id="ARBA00022692"/>
    </source>
</evidence>
<name>A0A090S035_9VIBR</name>
<evidence type="ECO:0000313" key="7">
    <source>
        <dbReference type="EMBL" id="GAL20163.1"/>
    </source>
</evidence>
<feature type="transmembrane region" description="Helical" evidence="6">
    <location>
        <begin position="90"/>
        <end position="115"/>
    </location>
</feature>
<evidence type="ECO:0000256" key="2">
    <source>
        <dbReference type="ARBA" id="ARBA00010199"/>
    </source>
</evidence>
<feature type="transmembrane region" description="Helical" evidence="6">
    <location>
        <begin position="186"/>
        <end position="207"/>
    </location>
</feature>
<comment type="subcellular location">
    <subcellularLocation>
        <location evidence="1">Membrane</location>
        <topology evidence="1">Multi-pass membrane protein</topology>
    </subcellularLocation>
</comment>
<dbReference type="NCBIfam" id="TIGR00797">
    <property type="entry name" value="matE"/>
    <property type="match status" value="1"/>
</dbReference>
<dbReference type="InterPro" id="IPR044644">
    <property type="entry name" value="DinF-like"/>
</dbReference>
<keyword evidence="5 6" id="KW-0472">Membrane</keyword>
<dbReference type="Proteomes" id="UP000029228">
    <property type="component" value="Unassembled WGS sequence"/>
</dbReference>
<dbReference type="PANTHER" id="PTHR42893:SF46">
    <property type="entry name" value="PROTEIN DETOXIFICATION 44, CHLOROPLASTIC"/>
    <property type="match status" value="1"/>
</dbReference>
<feature type="transmembrane region" description="Helical" evidence="6">
    <location>
        <begin position="41"/>
        <end position="62"/>
    </location>
</feature>
<proteinExistence type="inferred from homology"/>
<dbReference type="STRING" id="990268.JCM19235_4363"/>
<dbReference type="Pfam" id="PF01554">
    <property type="entry name" value="MatE"/>
    <property type="match status" value="2"/>
</dbReference>
<dbReference type="CDD" id="cd13136">
    <property type="entry name" value="MATE_DinF_like"/>
    <property type="match status" value="1"/>
</dbReference>
<dbReference type="PANTHER" id="PTHR42893">
    <property type="entry name" value="PROTEIN DETOXIFICATION 44, CHLOROPLASTIC-RELATED"/>
    <property type="match status" value="1"/>
</dbReference>
<evidence type="ECO:0000256" key="5">
    <source>
        <dbReference type="ARBA" id="ARBA00023136"/>
    </source>
</evidence>
<sequence length="447" mass="48575">MTISHKDYYKIALPFIISTVTQPLLGAVDTAVIGQLGVAELIAGVAVGTVIMNTLYWLFGFFRVSTTGQSAMALGRGDQSLLASSLMRPFVLAASVGLVFIILQSLLWQGALWIIEPEADVAQQAEIYFSILIFGAPFVLLNYTVIGWLMGQAKAKETLYTQVFGNVLNIVLDAVFVLYFDLGVAGVAYASLISQMVMFAIGISLVLRTAGVSLSSLMSASKMTKSDLATIVSSNTDLLLRTVCLLTFFNMMARTGAQLGTDTLATNAILMQITFIVSYLFDGVANASSVFAGKAVGEKNPSMLDRVLKLNFQWTAGLIVLLTLIVALLQNQWVYLFTSLETIVDLYQDMTPWLLVFPLVAGFGLTVYGIFTGTGTTRPVRDSSIATLIVFLAVQAFSVELWGNHGLWLAFTLFYCGRIGFLYPFIGQVKNKCIDVDPTNAIHALKK</sequence>